<dbReference type="Pfam" id="PF12766">
    <property type="entry name" value="Pyridox_oxase_2"/>
    <property type="match status" value="1"/>
</dbReference>
<reference evidence="3" key="1">
    <citation type="submission" date="2023-01" db="EMBL/GenBank/DDBJ databases">
        <title>Colletotrichum chrysophilum M932 genome sequence.</title>
        <authorList>
            <person name="Baroncelli R."/>
        </authorList>
    </citation>
    <scope>NUCLEOTIDE SEQUENCE</scope>
    <source>
        <strain evidence="3">M932</strain>
    </source>
</reference>
<dbReference type="PANTHER" id="PTHR28243:SF1">
    <property type="entry name" value="PYRIDOXAMINE 5'-PHOSPHATE OXIDASE ALR4036 FAMILY FMN-BINDING DOMAIN-CONTAINING PROTEIN"/>
    <property type="match status" value="1"/>
</dbReference>
<dbReference type="GO" id="GO:0010181">
    <property type="term" value="F:FMN binding"/>
    <property type="evidence" value="ECO:0007669"/>
    <property type="project" value="InterPro"/>
</dbReference>
<dbReference type="SUPFAM" id="SSF50475">
    <property type="entry name" value="FMN-binding split barrel"/>
    <property type="match status" value="1"/>
</dbReference>
<dbReference type="PANTHER" id="PTHR28243">
    <property type="entry name" value="AGL049CP"/>
    <property type="match status" value="1"/>
</dbReference>
<comment type="caution">
    <text evidence="3">The sequence shown here is derived from an EMBL/GenBank/DDBJ whole genome shotgun (WGS) entry which is preliminary data.</text>
</comment>
<feature type="compositionally biased region" description="Low complexity" evidence="1">
    <location>
        <begin position="122"/>
        <end position="134"/>
    </location>
</feature>
<dbReference type="Gene3D" id="2.30.110.10">
    <property type="entry name" value="Electron Transport, Fmn-binding Protein, Chain A"/>
    <property type="match status" value="1"/>
</dbReference>
<evidence type="ECO:0000259" key="2">
    <source>
        <dbReference type="Pfam" id="PF12766"/>
    </source>
</evidence>
<dbReference type="EMBL" id="JAQOWY010000015">
    <property type="protein sequence ID" value="KAK1855872.1"/>
    <property type="molecule type" value="Genomic_DNA"/>
</dbReference>
<accession>A0AAD9EQ99</accession>
<proteinExistence type="predicted"/>
<feature type="region of interest" description="Disordered" evidence="1">
    <location>
        <begin position="235"/>
        <end position="259"/>
    </location>
</feature>
<protein>
    <recommendedName>
        <fullName evidence="2">Pyridoxamine 5'-phosphate oxidase Alr4036 family FMN-binding domain-containing protein</fullName>
    </recommendedName>
</protein>
<keyword evidence="4" id="KW-1185">Reference proteome</keyword>
<organism evidence="3 4">
    <name type="scientific">Colletotrichum chrysophilum</name>
    <dbReference type="NCBI Taxonomy" id="1836956"/>
    <lineage>
        <taxon>Eukaryota</taxon>
        <taxon>Fungi</taxon>
        <taxon>Dikarya</taxon>
        <taxon>Ascomycota</taxon>
        <taxon>Pezizomycotina</taxon>
        <taxon>Sordariomycetes</taxon>
        <taxon>Hypocreomycetidae</taxon>
        <taxon>Glomerellales</taxon>
        <taxon>Glomerellaceae</taxon>
        <taxon>Colletotrichum</taxon>
        <taxon>Colletotrichum gloeosporioides species complex</taxon>
    </lineage>
</organism>
<evidence type="ECO:0000313" key="3">
    <source>
        <dbReference type="EMBL" id="KAK1855872.1"/>
    </source>
</evidence>
<dbReference type="AlphaFoldDB" id="A0AAD9EQ99"/>
<evidence type="ECO:0000256" key="1">
    <source>
        <dbReference type="SAM" id="MobiDB-lite"/>
    </source>
</evidence>
<feature type="region of interest" description="Disordered" evidence="1">
    <location>
        <begin position="117"/>
        <end position="139"/>
    </location>
</feature>
<dbReference type="Proteomes" id="UP001243330">
    <property type="component" value="Unassembled WGS sequence"/>
</dbReference>
<dbReference type="InterPro" id="IPR024624">
    <property type="entry name" value="Pyridox_Oxase_Alr4036_FMN-bd"/>
</dbReference>
<feature type="compositionally biased region" description="Low complexity" evidence="1">
    <location>
        <begin position="16"/>
        <end position="27"/>
    </location>
</feature>
<evidence type="ECO:0000313" key="4">
    <source>
        <dbReference type="Proteomes" id="UP001243330"/>
    </source>
</evidence>
<dbReference type="InterPro" id="IPR012349">
    <property type="entry name" value="Split_barrel_FMN-bd"/>
</dbReference>
<name>A0AAD9EQ99_9PEZI</name>
<sequence>MPPTRRIAQLSHHLTSRTMSSSPSSSTGPAPWRAAFLKNVTEMSSPEFYLATLHAGPTPTSTSSSSSSLSPRTRTVIYRGLWASLPVNPKNPAPLNPPLYESDLLTLTTDARMAKVPDFFNSDPSSGSGSDPASSGGGAPVEAVFWTPARVQWRIRGDAYILGPDISSPSFPAASVREKLLARMRRLPSSEVQRRQTSDDTLFPSEVRSNIASSTSDEEEWSFAREVTAHFGNLSPMMRGTFRNPEPGTPRTANPPDADHKLGQKVEDLQDPIARDNFRVVVIVPTKVDRADLSDSADPRRWLYRLVGADEPEEAQEGAERTNGWEKIETWP</sequence>
<feature type="domain" description="Pyridoxamine 5'-phosphate oxidase Alr4036 family FMN-binding" evidence="2">
    <location>
        <begin position="30"/>
        <end position="162"/>
    </location>
</feature>
<gene>
    <name evidence="3" type="ORF">CCHR01_01422</name>
</gene>
<feature type="compositionally biased region" description="Basic and acidic residues" evidence="1">
    <location>
        <begin position="318"/>
        <end position="332"/>
    </location>
</feature>
<feature type="region of interest" description="Disordered" evidence="1">
    <location>
        <begin position="1"/>
        <end position="31"/>
    </location>
</feature>
<feature type="region of interest" description="Disordered" evidence="1">
    <location>
        <begin position="310"/>
        <end position="332"/>
    </location>
</feature>